<organism evidence="5">
    <name type="scientific">uncultured marine bacterium MedDCM-OCT-S05-C75</name>
    <dbReference type="NCBI Taxonomy" id="743067"/>
    <lineage>
        <taxon>Bacteria</taxon>
        <taxon>environmental samples</taxon>
    </lineage>
</organism>
<dbReference type="PRINTS" id="PR01071">
    <property type="entry name" value="ACOABIOTINCC"/>
</dbReference>
<proteinExistence type="predicted"/>
<sequence>MDLRKVKKLIELAEEAGLAELEVTSGEESVRIALARPSAVLSGAAPIPQTPAPAASAPRPSAKATWIPAPMAGTFYRAPNPEAEPFVQVGDTVQAGEVLCIIESMKMMHEIKAPVEGVIVAILVADGEPISTGDRLFELS</sequence>
<evidence type="ECO:0000256" key="1">
    <source>
        <dbReference type="ARBA" id="ARBA00017562"/>
    </source>
</evidence>
<keyword evidence="2 3" id="KW-0092">Biotin</keyword>
<evidence type="ECO:0000256" key="2">
    <source>
        <dbReference type="ARBA" id="ARBA00023267"/>
    </source>
</evidence>
<evidence type="ECO:0000259" key="4">
    <source>
        <dbReference type="PROSITE" id="PS50968"/>
    </source>
</evidence>
<dbReference type="CDD" id="cd06850">
    <property type="entry name" value="biotinyl_domain"/>
    <property type="match status" value="1"/>
</dbReference>
<accession>D6PDN7</accession>
<keyword evidence="3" id="KW-0443">Lipid metabolism</keyword>
<dbReference type="PROSITE" id="PS50968">
    <property type="entry name" value="BIOTINYL_LIPOYL"/>
    <property type="match status" value="1"/>
</dbReference>
<keyword evidence="3" id="KW-0444">Lipid biosynthesis</keyword>
<name>D6PDN7_9BACT</name>
<dbReference type="EMBL" id="GU942999">
    <property type="protein sequence ID" value="ADD93838.1"/>
    <property type="molecule type" value="Genomic_DNA"/>
</dbReference>
<feature type="domain" description="Lipoyl-binding" evidence="4">
    <location>
        <begin position="64"/>
        <end position="140"/>
    </location>
</feature>
<dbReference type="NCBIfam" id="TIGR00531">
    <property type="entry name" value="BCCP"/>
    <property type="match status" value="1"/>
</dbReference>
<dbReference type="InterPro" id="IPR000089">
    <property type="entry name" value="Biotin_lipoyl"/>
</dbReference>
<dbReference type="FunFam" id="2.40.50.100:FF:000003">
    <property type="entry name" value="Acetyl-CoA carboxylase biotin carboxyl carrier protein"/>
    <property type="match status" value="1"/>
</dbReference>
<keyword evidence="3" id="KW-0275">Fatty acid biosynthesis</keyword>
<keyword evidence="3" id="KW-0276">Fatty acid metabolism</keyword>
<dbReference type="GO" id="GO:0009317">
    <property type="term" value="C:acetyl-CoA carboxylase complex"/>
    <property type="evidence" value="ECO:0007669"/>
    <property type="project" value="InterPro"/>
</dbReference>
<protein>
    <recommendedName>
        <fullName evidence="1 3">Biotin carboxyl carrier protein of acetyl-CoA carboxylase</fullName>
    </recommendedName>
</protein>
<dbReference type="InterPro" id="IPR050709">
    <property type="entry name" value="Biotin_Carboxyl_Carrier/Decarb"/>
</dbReference>
<dbReference type="GO" id="GO:0003989">
    <property type="term" value="F:acetyl-CoA carboxylase activity"/>
    <property type="evidence" value="ECO:0007669"/>
    <property type="project" value="InterPro"/>
</dbReference>
<dbReference type="InterPro" id="IPR011053">
    <property type="entry name" value="Single_hybrid_motif"/>
</dbReference>
<dbReference type="Pfam" id="PF00364">
    <property type="entry name" value="Biotin_lipoyl"/>
    <property type="match status" value="1"/>
</dbReference>
<comment type="pathway">
    <text evidence="3">Lipid metabolism; fatty acid biosynthesis.</text>
</comment>
<dbReference type="PANTHER" id="PTHR45266:SF3">
    <property type="entry name" value="OXALOACETATE DECARBOXYLASE ALPHA CHAIN"/>
    <property type="match status" value="1"/>
</dbReference>
<dbReference type="Gene3D" id="2.40.50.100">
    <property type="match status" value="1"/>
</dbReference>
<dbReference type="PANTHER" id="PTHR45266">
    <property type="entry name" value="OXALOACETATE DECARBOXYLASE ALPHA CHAIN"/>
    <property type="match status" value="1"/>
</dbReference>
<dbReference type="AlphaFoldDB" id="D6PDN7"/>
<evidence type="ECO:0000313" key="5">
    <source>
        <dbReference type="EMBL" id="ADD93838.1"/>
    </source>
</evidence>
<dbReference type="UniPathway" id="UPA00094"/>
<evidence type="ECO:0000256" key="3">
    <source>
        <dbReference type="RuleBase" id="RU364072"/>
    </source>
</evidence>
<dbReference type="GO" id="GO:0006633">
    <property type="term" value="P:fatty acid biosynthetic process"/>
    <property type="evidence" value="ECO:0007669"/>
    <property type="project" value="UniProtKB-UniPathway"/>
</dbReference>
<dbReference type="SUPFAM" id="SSF51230">
    <property type="entry name" value="Single hybrid motif"/>
    <property type="match status" value="1"/>
</dbReference>
<reference evidence="5" key="1">
    <citation type="journal article" date="2010" name="ISME J.">
        <title>Metagenome of the Mediterranean deep chlorophyll maximum studied by direct and fosmid library 454 pyrosequencing.</title>
        <authorList>
            <person name="Ghai R."/>
            <person name="Martin-Cuadrado A.B."/>
            <person name="Molto A.G."/>
            <person name="Heredia I.G."/>
            <person name="Cabrera R."/>
            <person name="Martin J."/>
            <person name="Verdu M."/>
            <person name="Deschamps P."/>
            <person name="Moreira D."/>
            <person name="Lopez-Garcia P."/>
            <person name="Mira A."/>
            <person name="Rodriguez-Valera F."/>
        </authorList>
    </citation>
    <scope>NUCLEOTIDE SEQUENCE</scope>
</reference>
<dbReference type="InterPro" id="IPR001249">
    <property type="entry name" value="AcCoA_biotinCC"/>
</dbReference>
<comment type="function">
    <text evidence="3">This protein is a component of the acetyl coenzyme A carboxylase complex; first, biotin carboxylase catalyzes the carboxylation of the carrier protein and then the transcarboxylase transfers the carboxyl group to form malonyl-CoA.</text>
</comment>